<evidence type="ECO:0000313" key="1">
    <source>
        <dbReference type="EMBL" id="KAF4367385.1"/>
    </source>
</evidence>
<accession>A0A7J6F9U0</accession>
<comment type="caution">
    <text evidence="1">The sequence shown here is derived from an EMBL/GenBank/DDBJ whole genome shotgun (WGS) entry which is preliminary data.</text>
</comment>
<proteinExistence type="predicted"/>
<name>A0A7J6F9U0_CANSA</name>
<organism evidence="1 2">
    <name type="scientific">Cannabis sativa</name>
    <name type="common">Hemp</name>
    <name type="synonym">Marijuana</name>
    <dbReference type="NCBI Taxonomy" id="3483"/>
    <lineage>
        <taxon>Eukaryota</taxon>
        <taxon>Viridiplantae</taxon>
        <taxon>Streptophyta</taxon>
        <taxon>Embryophyta</taxon>
        <taxon>Tracheophyta</taxon>
        <taxon>Spermatophyta</taxon>
        <taxon>Magnoliopsida</taxon>
        <taxon>eudicotyledons</taxon>
        <taxon>Gunneridae</taxon>
        <taxon>Pentapetalae</taxon>
        <taxon>rosids</taxon>
        <taxon>fabids</taxon>
        <taxon>Rosales</taxon>
        <taxon>Cannabaceae</taxon>
        <taxon>Cannabis</taxon>
    </lineage>
</organism>
<dbReference type="Proteomes" id="UP000525078">
    <property type="component" value="Unassembled WGS sequence"/>
</dbReference>
<protein>
    <submittedName>
        <fullName evidence="1">Uncharacterized protein</fullName>
    </submittedName>
</protein>
<gene>
    <name evidence="1" type="ORF">F8388_025803</name>
</gene>
<sequence>MMIHNLLTKETEEDGLLGFIALYSISPKKSSASLTASRRSSSHFSTAGFLILLFSTSKRTAARQFNVDFNLKSLSETTELSFSLKNSLNKKSKEEEITAPITSSAMFQFSSVKGSQKVIAMEIYGIGTEQQYEWIRKHIRAMRAIWVKRINDDKSF</sequence>
<reference evidence="1 2" key="1">
    <citation type="journal article" date="2020" name="bioRxiv">
        <title>Sequence and annotation of 42 cannabis genomes reveals extensive copy number variation in cannabinoid synthesis and pathogen resistance genes.</title>
        <authorList>
            <person name="Mckernan K.J."/>
            <person name="Helbert Y."/>
            <person name="Kane L.T."/>
            <person name="Ebling H."/>
            <person name="Zhang L."/>
            <person name="Liu B."/>
            <person name="Eaton Z."/>
            <person name="Mclaughlin S."/>
            <person name="Kingan S."/>
            <person name="Baybayan P."/>
            <person name="Concepcion G."/>
            <person name="Jordan M."/>
            <person name="Riva A."/>
            <person name="Barbazuk W."/>
            <person name="Harkins T."/>
        </authorList>
    </citation>
    <scope>NUCLEOTIDE SEQUENCE [LARGE SCALE GENOMIC DNA]</scope>
    <source>
        <strain evidence="2">cv. Jamaican Lion 4</strain>
        <tissue evidence="1">Leaf</tissue>
    </source>
</reference>
<dbReference type="EMBL" id="JAATIP010000143">
    <property type="protein sequence ID" value="KAF4367385.1"/>
    <property type="molecule type" value="Genomic_DNA"/>
</dbReference>
<dbReference type="AlphaFoldDB" id="A0A7J6F9U0"/>
<evidence type="ECO:0000313" key="2">
    <source>
        <dbReference type="Proteomes" id="UP000525078"/>
    </source>
</evidence>